<gene>
    <name evidence="2" type="ordered locus">SVI_0910</name>
</gene>
<keyword evidence="1" id="KW-1133">Transmembrane helix</keyword>
<feature type="transmembrane region" description="Helical" evidence="1">
    <location>
        <begin position="26"/>
        <end position="47"/>
    </location>
</feature>
<dbReference type="HOGENOM" id="CLU_126543_0_0_6"/>
<dbReference type="Proteomes" id="UP000002350">
    <property type="component" value="Chromosome"/>
</dbReference>
<keyword evidence="1" id="KW-0812">Transmembrane</keyword>
<organism evidence="2 3">
    <name type="scientific">Shewanella violacea (strain JCM 10179 / CIP 106290 / LMG 19151 / DSS12)</name>
    <dbReference type="NCBI Taxonomy" id="637905"/>
    <lineage>
        <taxon>Bacteria</taxon>
        <taxon>Pseudomonadati</taxon>
        <taxon>Pseudomonadota</taxon>
        <taxon>Gammaproteobacteria</taxon>
        <taxon>Alteromonadales</taxon>
        <taxon>Shewanellaceae</taxon>
        <taxon>Shewanella</taxon>
    </lineage>
</organism>
<keyword evidence="1" id="KW-0472">Membrane</keyword>
<dbReference type="EMBL" id="AP011177">
    <property type="protein sequence ID" value="BAJ00881.1"/>
    <property type="molecule type" value="Genomic_DNA"/>
</dbReference>
<feature type="transmembrane region" description="Helical" evidence="1">
    <location>
        <begin position="114"/>
        <end position="132"/>
    </location>
</feature>
<dbReference type="STRING" id="637905.SVI_0910"/>
<reference evidence="3" key="1">
    <citation type="journal article" date="2010" name="Mol. Biosyst.">
        <title>Complete genome sequence and comparative analysis of Shewanella violacea, a psychrophilic and piezophilic bacterium from deep sea floor sediments.</title>
        <authorList>
            <person name="Aono E."/>
            <person name="Baba T."/>
            <person name="Ara T."/>
            <person name="Nishi T."/>
            <person name="Nakamichi T."/>
            <person name="Inamoto E."/>
            <person name="Toyonaga H."/>
            <person name="Hasegawa M."/>
            <person name="Takai Y."/>
            <person name="Okumura Y."/>
            <person name="Baba M."/>
            <person name="Tomita M."/>
            <person name="Kato C."/>
            <person name="Oshima T."/>
            <person name="Nakasone K."/>
            <person name="Mori H."/>
        </authorList>
    </citation>
    <scope>NUCLEOTIDE SEQUENCE [LARGE SCALE GENOMIC DNA]</scope>
    <source>
        <strain evidence="3">JCM 10179 / CIP 106290 / LMG 19151 / DSS12</strain>
    </source>
</reference>
<dbReference type="AlphaFoldDB" id="D4ZGT2"/>
<evidence type="ECO:0000313" key="3">
    <source>
        <dbReference type="Proteomes" id="UP000002350"/>
    </source>
</evidence>
<sequence>MLIHRYHSHHQLNTLRHRLYNLFDNIHVSLTTPALLFPAISLLLLAYTNRFFSLAALIRRLSSDGKPVQSEQLKNLRRRISIIRRMQEAGVMSFALCVLCMIFIYIGLNKTGSFIFGSSLLLLLYSLLLSVIEIRISVDALNLHLQEMDQ</sequence>
<accession>D4ZGT2</accession>
<feature type="transmembrane region" description="Helical" evidence="1">
    <location>
        <begin position="89"/>
        <end position="108"/>
    </location>
</feature>
<evidence type="ECO:0000313" key="2">
    <source>
        <dbReference type="EMBL" id="BAJ00881.1"/>
    </source>
</evidence>
<proteinExistence type="predicted"/>
<evidence type="ECO:0008006" key="4">
    <source>
        <dbReference type="Google" id="ProtNLM"/>
    </source>
</evidence>
<dbReference type="Pfam" id="PF11026">
    <property type="entry name" value="DUF2721"/>
    <property type="match status" value="1"/>
</dbReference>
<evidence type="ECO:0000256" key="1">
    <source>
        <dbReference type="SAM" id="Phobius"/>
    </source>
</evidence>
<dbReference type="InterPro" id="IPR021279">
    <property type="entry name" value="DUF2721"/>
</dbReference>
<dbReference type="eggNOG" id="ENOG5032RP9">
    <property type="taxonomic scope" value="Bacteria"/>
</dbReference>
<name>D4ZGT2_SHEVD</name>
<dbReference type="KEGG" id="svo:SVI_0910"/>
<protein>
    <recommendedName>
        <fullName evidence="4">DUF2721 domain-containing protein</fullName>
    </recommendedName>
</protein>
<keyword evidence="3" id="KW-1185">Reference proteome</keyword>